<dbReference type="Proteomes" id="UP000233375">
    <property type="component" value="Unassembled WGS sequence"/>
</dbReference>
<keyword evidence="2" id="KW-1185">Reference proteome</keyword>
<dbReference type="OrthoDB" id="2913916at2"/>
<dbReference type="AlphaFoldDB" id="A0A2N0Z1J0"/>
<gene>
    <name evidence="1" type="ORF">CWS01_12135</name>
</gene>
<protein>
    <submittedName>
        <fullName evidence="1">Uncharacterized protein</fullName>
    </submittedName>
</protein>
<organism evidence="1 2">
    <name type="scientific">Niallia nealsonii</name>
    <dbReference type="NCBI Taxonomy" id="115979"/>
    <lineage>
        <taxon>Bacteria</taxon>
        <taxon>Bacillati</taxon>
        <taxon>Bacillota</taxon>
        <taxon>Bacilli</taxon>
        <taxon>Bacillales</taxon>
        <taxon>Bacillaceae</taxon>
        <taxon>Niallia</taxon>
    </lineage>
</organism>
<evidence type="ECO:0000313" key="1">
    <source>
        <dbReference type="EMBL" id="PKG23359.1"/>
    </source>
</evidence>
<evidence type="ECO:0000313" key="2">
    <source>
        <dbReference type="Proteomes" id="UP000233375"/>
    </source>
</evidence>
<name>A0A2N0Z1J0_9BACI</name>
<dbReference type="EMBL" id="PISE01000025">
    <property type="protein sequence ID" value="PKG23359.1"/>
    <property type="molecule type" value="Genomic_DNA"/>
</dbReference>
<dbReference type="RefSeq" id="WP_101177465.1">
    <property type="nucleotide sequence ID" value="NZ_PISE01000025.1"/>
</dbReference>
<sequence>MVRLNTLYHHKSKGWQSKQIIYQIPPSIGETVKIDKVHYKVINIIHYAEDGTLEIVAQAE</sequence>
<proteinExistence type="predicted"/>
<reference evidence="1 2" key="1">
    <citation type="journal article" date="2003" name="Int. J. Syst. Evol. Microbiol.">
        <title>Bacillus nealsonii sp. nov., isolated from a spacecraft-assembly facility, whose spores are gamma-radiation resistant.</title>
        <authorList>
            <person name="Venkateswaran K."/>
            <person name="Kempf M."/>
            <person name="Chen F."/>
            <person name="Satomi M."/>
            <person name="Nicholson W."/>
            <person name="Kern R."/>
        </authorList>
    </citation>
    <scope>NUCLEOTIDE SEQUENCE [LARGE SCALE GENOMIC DNA]</scope>
    <source>
        <strain evidence="1 2">FO-92</strain>
    </source>
</reference>
<comment type="caution">
    <text evidence="1">The sequence shown here is derived from an EMBL/GenBank/DDBJ whole genome shotgun (WGS) entry which is preliminary data.</text>
</comment>
<accession>A0A2N0Z1J0</accession>